<dbReference type="PANTHER" id="PTHR47572:SF4">
    <property type="entry name" value="LACTONASE DRP35"/>
    <property type="match status" value="1"/>
</dbReference>
<dbReference type="Pfam" id="PF08450">
    <property type="entry name" value="SGL"/>
    <property type="match status" value="1"/>
</dbReference>
<evidence type="ECO:0000256" key="1">
    <source>
        <dbReference type="ARBA" id="ARBA00022801"/>
    </source>
</evidence>
<dbReference type="EMBL" id="NRRV01000062">
    <property type="protein sequence ID" value="MBK1632935.1"/>
    <property type="molecule type" value="Genomic_DNA"/>
</dbReference>
<organism evidence="3 4">
    <name type="scientific">Thiohalocapsa halophila</name>
    <dbReference type="NCBI Taxonomy" id="69359"/>
    <lineage>
        <taxon>Bacteria</taxon>
        <taxon>Pseudomonadati</taxon>
        <taxon>Pseudomonadota</taxon>
        <taxon>Gammaproteobacteria</taxon>
        <taxon>Chromatiales</taxon>
        <taxon>Chromatiaceae</taxon>
        <taxon>Thiohalocapsa</taxon>
    </lineage>
</organism>
<gene>
    <name evidence="3" type="ORF">CKO31_19710</name>
</gene>
<keyword evidence="4" id="KW-1185">Reference proteome</keyword>
<dbReference type="PANTHER" id="PTHR47572">
    <property type="entry name" value="LIPOPROTEIN-RELATED"/>
    <property type="match status" value="1"/>
</dbReference>
<proteinExistence type="predicted"/>
<evidence type="ECO:0000313" key="4">
    <source>
        <dbReference type="Proteomes" id="UP000748752"/>
    </source>
</evidence>
<dbReference type="PRINTS" id="PR01790">
    <property type="entry name" value="SMP30FAMILY"/>
</dbReference>
<accession>A0ABS1CM12</accession>
<dbReference type="Proteomes" id="UP000748752">
    <property type="component" value="Unassembled WGS sequence"/>
</dbReference>
<dbReference type="InterPro" id="IPR005511">
    <property type="entry name" value="SMP-30"/>
</dbReference>
<keyword evidence="1" id="KW-0378">Hydrolase</keyword>
<dbReference type="Gene3D" id="2.120.10.30">
    <property type="entry name" value="TolB, C-terminal domain"/>
    <property type="match status" value="1"/>
</dbReference>
<evidence type="ECO:0000313" key="3">
    <source>
        <dbReference type="EMBL" id="MBK1632935.1"/>
    </source>
</evidence>
<name>A0ABS1CM12_9GAMM</name>
<dbReference type="InterPro" id="IPR013658">
    <property type="entry name" value="SGL"/>
</dbReference>
<feature type="domain" description="SMP-30/Gluconolactonase/LRE-like region" evidence="2">
    <location>
        <begin position="15"/>
        <end position="253"/>
    </location>
</feature>
<dbReference type="InterPro" id="IPR051262">
    <property type="entry name" value="SMP-30/CGR1_Lactonase"/>
</dbReference>
<protein>
    <recommendedName>
        <fullName evidence="2">SMP-30/Gluconolactonase/LRE-like region domain-containing protein</fullName>
    </recommendedName>
</protein>
<sequence length="282" mass="29855">MQTYQARVVADGLAFPEGPRWHDGRFWLTDQHAHQVLAMAADGSLTTIATTEDRPGGLGWLPNGDLLCVLMTTRRIVRVVDGALLPYADLSQHAPWHCNDMVVDAAGRIYAGNFGYDVDGGAPRTPTELLLVDTDGGIEPFADGLVFPNGSAITRDGGTLLVGETFANRVSWFQLGPDGHSTDRGIWAALGEATPDGICLDADGALWISSPGTHETLRVARGGEILGRCVTAGTPYACMLGGPQRRTLHVCTAETCDPQQAAQLRSGRIETAEVAVPGAGLP</sequence>
<comment type="caution">
    <text evidence="3">The sequence shown here is derived from an EMBL/GenBank/DDBJ whole genome shotgun (WGS) entry which is preliminary data.</text>
</comment>
<dbReference type="InterPro" id="IPR011042">
    <property type="entry name" value="6-blade_b-propeller_TolB-like"/>
</dbReference>
<dbReference type="RefSeq" id="WP_200240821.1">
    <property type="nucleotide sequence ID" value="NZ_NRRV01000062.1"/>
</dbReference>
<evidence type="ECO:0000259" key="2">
    <source>
        <dbReference type="Pfam" id="PF08450"/>
    </source>
</evidence>
<reference evidence="3 4" key="1">
    <citation type="journal article" date="2020" name="Microorganisms">
        <title>Osmotic Adaptation and Compatible Solute Biosynthesis of Phototrophic Bacteria as Revealed from Genome Analyses.</title>
        <authorList>
            <person name="Imhoff J.F."/>
            <person name="Rahn T."/>
            <person name="Kunzel S."/>
            <person name="Keller A."/>
            <person name="Neulinger S.C."/>
        </authorList>
    </citation>
    <scope>NUCLEOTIDE SEQUENCE [LARGE SCALE GENOMIC DNA]</scope>
    <source>
        <strain evidence="3 4">DSM 6210</strain>
    </source>
</reference>
<dbReference type="SUPFAM" id="SSF63829">
    <property type="entry name" value="Calcium-dependent phosphotriesterase"/>
    <property type="match status" value="1"/>
</dbReference>